<proteinExistence type="inferred from homology"/>
<evidence type="ECO:0000256" key="2">
    <source>
        <dbReference type="ARBA" id="ARBA00007720"/>
    </source>
</evidence>
<dbReference type="Gene3D" id="3.30.420.40">
    <property type="match status" value="2"/>
</dbReference>
<dbReference type="SMART" id="SM00268">
    <property type="entry name" value="ACTIN"/>
    <property type="match status" value="1"/>
</dbReference>
<evidence type="ECO:0000313" key="14">
    <source>
        <dbReference type="EMBL" id="JAS33987.1"/>
    </source>
</evidence>
<dbReference type="InterPro" id="IPR004000">
    <property type="entry name" value="Actin"/>
</dbReference>
<comment type="similarity">
    <text evidence="2">Belongs to the actin family. ARP8 subfamily.</text>
</comment>
<keyword evidence="11" id="KW-0539">Nucleus</keyword>
<reference evidence="14" key="1">
    <citation type="submission" date="2015-12" db="EMBL/GenBank/DDBJ databases">
        <title>De novo transcriptome assembly of four potential Pierce s Disease insect vectors from Arizona vineyards.</title>
        <authorList>
            <person name="Tassone E.E."/>
        </authorList>
    </citation>
    <scope>NUCLEOTIDE SEQUENCE</scope>
</reference>
<keyword evidence="4" id="KW-0547">Nucleotide-binding</keyword>
<dbReference type="GO" id="GO:0006310">
    <property type="term" value="P:DNA recombination"/>
    <property type="evidence" value="ECO:0007669"/>
    <property type="project" value="UniProtKB-KW"/>
</dbReference>
<name>A0A1B6E7U9_9HEMI</name>
<evidence type="ECO:0000256" key="5">
    <source>
        <dbReference type="ARBA" id="ARBA00022763"/>
    </source>
</evidence>
<keyword evidence="7" id="KW-0805">Transcription regulation</keyword>
<dbReference type="FunFam" id="3.30.420.40:FF:000121">
    <property type="entry name" value="Actin-related protein 8"/>
    <property type="match status" value="1"/>
</dbReference>
<dbReference type="GO" id="GO:0005524">
    <property type="term" value="F:ATP binding"/>
    <property type="evidence" value="ECO:0007669"/>
    <property type="project" value="UniProtKB-KW"/>
</dbReference>
<evidence type="ECO:0000256" key="9">
    <source>
        <dbReference type="ARBA" id="ARBA00023172"/>
    </source>
</evidence>
<evidence type="ECO:0000256" key="1">
    <source>
        <dbReference type="ARBA" id="ARBA00004123"/>
    </source>
</evidence>
<accession>A0A1B6E7U9</accession>
<evidence type="ECO:0000256" key="11">
    <source>
        <dbReference type="ARBA" id="ARBA00023242"/>
    </source>
</evidence>
<evidence type="ECO:0000256" key="4">
    <source>
        <dbReference type="ARBA" id="ARBA00022741"/>
    </source>
</evidence>
<evidence type="ECO:0000256" key="13">
    <source>
        <dbReference type="SAM" id="MobiDB-lite"/>
    </source>
</evidence>
<dbReference type="Gene3D" id="3.90.640.10">
    <property type="entry name" value="Actin, Chain A, domain 4"/>
    <property type="match status" value="1"/>
</dbReference>
<keyword evidence="5" id="KW-0227">DNA damage</keyword>
<evidence type="ECO:0000256" key="12">
    <source>
        <dbReference type="ARBA" id="ARBA00025560"/>
    </source>
</evidence>
<sequence>MPAYQDQSSFEPVQPHTIIVIHPGSLYVRIGRASDINPHTELHAVARKRLSGGLPHNDTILPPYLQRRPEVLQEMEECRLQVSHTLQSCLQSNGQRRYATPPQQIAAFNRRVQPEVMSTSGGEWSTMDSDFIVGDEILHLNPDLKYNVHFPIQKGELNIHSGVGGSLTSVLNDLQTIWCWIINNKLNIPLQDLENYRAVLVIPDIYNRLHLKELTTLLLCKIGFGSCFLLQDHVAATFGAGLGCACVIDCGHQKTSVSCVEDGISHPATRVRIDYGGSDITQCLHWLLQKCAFPYKNCKPTYNPLDALLLQKLKHDTCHVNLDVCGSTERTFAVRQPQIPALRYTIQMADECIIAPLGLFQPELLGITGPKSVVTQKRSSGDPQDPHDGDYLRETSRRGAKEVLETTTEGALAGESCTTGGGDEDIVVDGMLEVQSGPQCQVNEMKEFTLGPEQQLGLDQAVLQSIDRCSSDDLKRKMYACILIVGGGMKFQGISTWLQNKIALQIPYMLRTEQMDIITFPKETDPQITVWKGAAILSGLESAHELWICPQEWEKYSVKVLRERAPF</sequence>
<dbReference type="SUPFAM" id="SSF53067">
    <property type="entry name" value="Actin-like ATPase domain"/>
    <property type="match status" value="2"/>
</dbReference>
<keyword evidence="6" id="KW-0067">ATP-binding</keyword>
<feature type="compositionally biased region" description="Polar residues" evidence="13">
    <location>
        <begin position="373"/>
        <end position="382"/>
    </location>
</feature>
<evidence type="ECO:0000256" key="7">
    <source>
        <dbReference type="ARBA" id="ARBA00023015"/>
    </source>
</evidence>
<dbReference type="InterPro" id="IPR043129">
    <property type="entry name" value="ATPase_NBD"/>
</dbReference>
<keyword evidence="8" id="KW-0804">Transcription</keyword>
<gene>
    <name evidence="14" type="ORF">g.6237</name>
</gene>
<comment type="subcellular location">
    <subcellularLocation>
        <location evidence="1">Nucleus</location>
    </subcellularLocation>
</comment>
<comment type="function">
    <text evidence="12">Plays an important role in the functional organization of mitotic chromosomes. Exhibits low basal ATPase activity, and unable to polymerize.</text>
</comment>
<dbReference type="CDD" id="cd10206">
    <property type="entry name" value="ASKHA_NBD_Arp8-like"/>
    <property type="match status" value="1"/>
</dbReference>
<feature type="non-terminal residue" evidence="14">
    <location>
        <position position="567"/>
    </location>
</feature>
<keyword evidence="9" id="KW-0233">DNA recombination</keyword>
<evidence type="ECO:0000256" key="10">
    <source>
        <dbReference type="ARBA" id="ARBA00023204"/>
    </source>
</evidence>
<feature type="compositionally biased region" description="Basic and acidic residues" evidence="13">
    <location>
        <begin position="384"/>
        <end position="397"/>
    </location>
</feature>
<evidence type="ECO:0000256" key="6">
    <source>
        <dbReference type="ARBA" id="ARBA00022840"/>
    </source>
</evidence>
<dbReference type="GO" id="GO:0006281">
    <property type="term" value="P:DNA repair"/>
    <property type="evidence" value="ECO:0007669"/>
    <property type="project" value="UniProtKB-KW"/>
</dbReference>
<organism evidence="14">
    <name type="scientific">Clastoptera arizonana</name>
    <name type="common">Arizona spittle bug</name>
    <dbReference type="NCBI Taxonomy" id="38151"/>
    <lineage>
        <taxon>Eukaryota</taxon>
        <taxon>Metazoa</taxon>
        <taxon>Ecdysozoa</taxon>
        <taxon>Arthropoda</taxon>
        <taxon>Hexapoda</taxon>
        <taxon>Insecta</taxon>
        <taxon>Pterygota</taxon>
        <taxon>Neoptera</taxon>
        <taxon>Paraneoptera</taxon>
        <taxon>Hemiptera</taxon>
        <taxon>Auchenorrhyncha</taxon>
        <taxon>Cercopoidea</taxon>
        <taxon>Clastopteridae</taxon>
        <taxon>Clastoptera</taxon>
    </lineage>
</organism>
<protein>
    <recommendedName>
        <fullName evidence="3">Actin-related protein 8</fullName>
    </recommendedName>
</protein>
<keyword evidence="10" id="KW-0234">DNA repair</keyword>
<dbReference type="GO" id="GO:0005634">
    <property type="term" value="C:nucleus"/>
    <property type="evidence" value="ECO:0007669"/>
    <property type="project" value="UniProtKB-SubCell"/>
</dbReference>
<dbReference type="EMBL" id="GEDC01003311">
    <property type="protein sequence ID" value="JAS33987.1"/>
    <property type="molecule type" value="Transcribed_RNA"/>
</dbReference>
<evidence type="ECO:0000256" key="8">
    <source>
        <dbReference type="ARBA" id="ARBA00023163"/>
    </source>
</evidence>
<dbReference type="AlphaFoldDB" id="A0A1B6E7U9"/>
<evidence type="ECO:0000256" key="3">
    <source>
        <dbReference type="ARBA" id="ARBA00021608"/>
    </source>
</evidence>
<dbReference type="PANTHER" id="PTHR11937">
    <property type="entry name" value="ACTIN"/>
    <property type="match status" value="1"/>
</dbReference>
<feature type="region of interest" description="Disordered" evidence="13">
    <location>
        <begin position="373"/>
        <end position="397"/>
    </location>
</feature>
<dbReference type="Pfam" id="PF00022">
    <property type="entry name" value="Actin"/>
    <property type="match status" value="1"/>
</dbReference>